<reference evidence="5" key="1">
    <citation type="submission" date="2022-11" db="UniProtKB">
        <authorList>
            <consortium name="WormBaseParasite"/>
        </authorList>
    </citation>
    <scope>IDENTIFICATION</scope>
</reference>
<evidence type="ECO:0000313" key="4">
    <source>
        <dbReference type="Proteomes" id="UP000887574"/>
    </source>
</evidence>
<feature type="domain" description="NAD(P)-binding" evidence="3">
    <location>
        <begin position="11"/>
        <end position="112"/>
    </location>
</feature>
<keyword evidence="4" id="KW-1185">Reference proteome</keyword>
<dbReference type="InterPro" id="IPR036291">
    <property type="entry name" value="NAD(P)-bd_dom_sf"/>
</dbReference>
<evidence type="ECO:0000259" key="3">
    <source>
        <dbReference type="Pfam" id="PF13460"/>
    </source>
</evidence>
<dbReference type="GO" id="GO:0005737">
    <property type="term" value="C:cytoplasm"/>
    <property type="evidence" value="ECO:0007669"/>
    <property type="project" value="TreeGrafter"/>
</dbReference>
<dbReference type="WBParaSite" id="jg17687">
    <property type="protein sequence ID" value="jg17687"/>
    <property type="gene ID" value="jg17687"/>
</dbReference>
<dbReference type="SUPFAM" id="SSF51735">
    <property type="entry name" value="NAD(P)-binding Rossmann-fold domains"/>
    <property type="match status" value="1"/>
</dbReference>
<dbReference type="PANTHER" id="PTHR14097:SF7">
    <property type="entry name" value="OXIDOREDUCTASE HTATIP2"/>
    <property type="match status" value="1"/>
</dbReference>
<name>A0A915DBI6_9BILA</name>
<evidence type="ECO:0000256" key="2">
    <source>
        <dbReference type="ARBA" id="ARBA00093604"/>
    </source>
</evidence>
<protein>
    <recommendedName>
        <fullName evidence="2">Protein HTATIP2</fullName>
    </recommendedName>
</protein>
<dbReference type="Gene3D" id="3.40.50.720">
    <property type="entry name" value="NAD(P)-binding Rossmann-like Domain"/>
    <property type="match status" value="1"/>
</dbReference>
<sequence>MAYIDDHACYTGEVGKNLTRELLSKKVFKRVILLGRRTVDLDKDLVQAANAEQVQIDFDNIEQHKHVFDGAEVGFCCLGTTKGRSGKEGFIKVDHDYVVNTAKAAKESVTERKVDQARRLEYCCSNIQCPVPTVASVPVSTVAKAMIANLWKEQPENGVEFISNSAIHKMGDDYNKMFEAK</sequence>
<accession>A0A915DBI6</accession>
<dbReference type="Pfam" id="PF13460">
    <property type="entry name" value="NAD_binding_10"/>
    <property type="match status" value="1"/>
</dbReference>
<organism evidence="4 5">
    <name type="scientific">Ditylenchus dipsaci</name>
    <dbReference type="NCBI Taxonomy" id="166011"/>
    <lineage>
        <taxon>Eukaryota</taxon>
        <taxon>Metazoa</taxon>
        <taxon>Ecdysozoa</taxon>
        <taxon>Nematoda</taxon>
        <taxon>Chromadorea</taxon>
        <taxon>Rhabditida</taxon>
        <taxon>Tylenchina</taxon>
        <taxon>Tylenchomorpha</taxon>
        <taxon>Sphaerularioidea</taxon>
        <taxon>Anguinidae</taxon>
        <taxon>Anguininae</taxon>
        <taxon>Ditylenchus</taxon>
    </lineage>
</organism>
<dbReference type="GO" id="GO:0003824">
    <property type="term" value="F:catalytic activity"/>
    <property type="evidence" value="ECO:0007669"/>
    <property type="project" value="UniProtKB-ARBA"/>
</dbReference>
<proteinExistence type="predicted"/>
<dbReference type="InterPro" id="IPR016040">
    <property type="entry name" value="NAD(P)-bd_dom"/>
</dbReference>
<evidence type="ECO:0000256" key="1">
    <source>
        <dbReference type="ARBA" id="ARBA00093483"/>
    </source>
</evidence>
<dbReference type="AlphaFoldDB" id="A0A915DBI6"/>
<dbReference type="PANTHER" id="PTHR14097">
    <property type="entry name" value="OXIDOREDUCTASE HTATIP2"/>
    <property type="match status" value="1"/>
</dbReference>
<evidence type="ECO:0000313" key="5">
    <source>
        <dbReference type="WBParaSite" id="jg17687"/>
    </source>
</evidence>
<comment type="subunit">
    <text evidence="1">Monomer. Forms homodimers during oxidative stress. Interacts (via N-terminus) with elongation factor EEF1A1 (via middle-region); the interaction is direct and competes with EEF1A1 binding to guanyl-nucleotide exchange factor EEF1B2, thereby inhibiting GDP for GTP exchange and reactivation of EEF1A1. Interacts with nuclear transport receptors XPO4, IPO5/RANBP5, IPO7, IPO9 and KPNB1 as well as GCN1L1/GCN1 and LRPPRC probably through their HEAT repeats. Binds NCOA5/CIA.</text>
</comment>
<dbReference type="Proteomes" id="UP000887574">
    <property type="component" value="Unplaced"/>
</dbReference>
<dbReference type="GO" id="GO:0051170">
    <property type="term" value="P:import into nucleus"/>
    <property type="evidence" value="ECO:0007669"/>
    <property type="project" value="TreeGrafter"/>
</dbReference>